<keyword evidence="2" id="KW-0539">Nucleus</keyword>
<gene>
    <name evidence="3" type="ORF">DEBURN_LOCUS619</name>
</gene>
<evidence type="ECO:0000256" key="1">
    <source>
        <dbReference type="ARBA" id="ARBA00004123"/>
    </source>
</evidence>
<sequence>MWYAKKYDPLQAGSIDGTDTIPHDHAIARAQVSVCNENLTEDPLKTLFVGRLNPLTTEGKL</sequence>
<dbReference type="InterPro" id="IPR051183">
    <property type="entry name" value="U1_U11-U12_snRNP_70-35kDa"/>
</dbReference>
<evidence type="ECO:0000313" key="4">
    <source>
        <dbReference type="Proteomes" id="UP000789706"/>
    </source>
</evidence>
<reference evidence="3" key="1">
    <citation type="submission" date="2021-06" db="EMBL/GenBank/DDBJ databases">
        <authorList>
            <person name="Kallberg Y."/>
            <person name="Tangrot J."/>
            <person name="Rosling A."/>
        </authorList>
    </citation>
    <scope>NUCLEOTIDE SEQUENCE</scope>
    <source>
        <strain evidence="3">AZ414A</strain>
    </source>
</reference>
<comment type="subcellular location">
    <subcellularLocation>
        <location evidence="1">Nucleus</location>
    </subcellularLocation>
</comment>
<evidence type="ECO:0000313" key="3">
    <source>
        <dbReference type="EMBL" id="CAG8433974.1"/>
    </source>
</evidence>
<dbReference type="EMBL" id="CAJVPK010000021">
    <property type="protein sequence ID" value="CAG8433974.1"/>
    <property type="molecule type" value="Genomic_DNA"/>
</dbReference>
<proteinExistence type="predicted"/>
<dbReference type="PANTHER" id="PTHR13952:SF6">
    <property type="entry name" value="U11_U12 SMALL NUCLEAR RIBONUCLEOPROTEIN 35 KDA PROTEIN"/>
    <property type="match status" value="1"/>
</dbReference>
<evidence type="ECO:0000256" key="2">
    <source>
        <dbReference type="ARBA" id="ARBA00023242"/>
    </source>
</evidence>
<dbReference type="Proteomes" id="UP000789706">
    <property type="component" value="Unassembled WGS sequence"/>
</dbReference>
<comment type="caution">
    <text evidence="3">The sequence shown here is derived from an EMBL/GenBank/DDBJ whole genome shotgun (WGS) entry which is preliminary data.</text>
</comment>
<organism evidence="3 4">
    <name type="scientific">Diversispora eburnea</name>
    <dbReference type="NCBI Taxonomy" id="1213867"/>
    <lineage>
        <taxon>Eukaryota</taxon>
        <taxon>Fungi</taxon>
        <taxon>Fungi incertae sedis</taxon>
        <taxon>Mucoromycota</taxon>
        <taxon>Glomeromycotina</taxon>
        <taxon>Glomeromycetes</taxon>
        <taxon>Diversisporales</taxon>
        <taxon>Diversisporaceae</taxon>
        <taxon>Diversispora</taxon>
    </lineage>
</organism>
<dbReference type="GO" id="GO:0017069">
    <property type="term" value="F:snRNA binding"/>
    <property type="evidence" value="ECO:0007669"/>
    <property type="project" value="TreeGrafter"/>
</dbReference>
<accession>A0A9N8UWC1</accession>
<dbReference type="AlphaFoldDB" id="A0A9N8UWC1"/>
<name>A0A9N8UWC1_9GLOM</name>
<dbReference type="GO" id="GO:0071011">
    <property type="term" value="C:precatalytic spliceosome"/>
    <property type="evidence" value="ECO:0007669"/>
    <property type="project" value="TreeGrafter"/>
</dbReference>
<dbReference type="GO" id="GO:0000398">
    <property type="term" value="P:mRNA splicing, via spliceosome"/>
    <property type="evidence" value="ECO:0007669"/>
    <property type="project" value="TreeGrafter"/>
</dbReference>
<dbReference type="PANTHER" id="PTHR13952">
    <property type="entry name" value="U1 SMALL NUCLEAR RIBONUCLEOPROTEIN 70 KD"/>
    <property type="match status" value="1"/>
</dbReference>
<keyword evidence="4" id="KW-1185">Reference proteome</keyword>
<protein>
    <submittedName>
        <fullName evidence="3">2559_t:CDS:1</fullName>
    </submittedName>
</protein>
<dbReference type="OrthoDB" id="6159137at2759"/>
<dbReference type="GO" id="GO:0003729">
    <property type="term" value="F:mRNA binding"/>
    <property type="evidence" value="ECO:0007669"/>
    <property type="project" value="TreeGrafter"/>
</dbReference>